<feature type="region of interest" description="Disordered" evidence="4">
    <location>
        <begin position="48"/>
        <end position="69"/>
    </location>
</feature>
<dbReference type="HAMAP" id="MF_00649">
    <property type="entry name" value="DNA_gyrase_inhibitor_YacG"/>
    <property type="match status" value="1"/>
</dbReference>
<evidence type="ECO:0000313" key="5">
    <source>
        <dbReference type="EMBL" id="ARN22826.1"/>
    </source>
</evidence>
<gene>
    <name evidence="3" type="primary">yacG</name>
    <name evidence="5" type="ORF">A4W93_24565</name>
</gene>
<comment type="cofactor">
    <cofactor evidence="3">
        <name>Zn(2+)</name>
        <dbReference type="ChEBI" id="CHEBI:29105"/>
    </cofactor>
    <text evidence="3">Binds 1 zinc ion.</text>
</comment>
<feature type="binding site" evidence="3">
    <location>
        <position position="13"/>
    </location>
    <ligand>
        <name>Zn(2+)</name>
        <dbReference type="ChEBI" id="CHEBI:29105"/>
    </ligand>
</feature>
<dbReference type="RefSeq" id="WP_085753135.1">
    <property type="nucleotide sequence ID" value="NZ_BSPR01000015.1"/>
</dbReference>
<dbReference type="OrthoDB" id="9809663at2"/>
<comment type="function">
    <text evidence="3">Inhibits all the catalytic activities of DNA gyrase by preventing its interaction with DNA. Acts by binding directly to the C-terminal domain of GyrB, which probably disrupts DNA binding by the gyrase.</text>
</comment>
<dbReference type="PANTHER" id="PTHR36150">
    <property type="entry name" value="DNA GYRASE INHIBITOR YACG"/>
    <property type="match status" value="1"/>
</dbReference>
<comment type="subunit">
    <text evidence="3">Interacts with GyrB.</text>
</comment>
<evidence type="ECO:0000256" key="1">
    <source>
        <dbReference type="ARBA" id="ARBA00022723"/>
    </source>
</evidence>
<dbReference type="KEGG" id="rgu:A4W93_24565"/>
<feature type="binding site" evidence="3">
    <location>
        <position position="16"/>
    </location>
    <ligand>
        <name>Zn(2+)</name>
        <dbReference type="ChEBI" id="CHEBI:29105"/>
    </ligand>
</feature>
<evidence type="ECO:0000256" key="2">
    <source>
        <dbReference type="ARBA" id="ARBA00022833"/>
    </source>
</evidence>
<dbReference type="InterPro" id="IPR005584">
    <property type="entry name" value="DNA_gyrase_inhibitor_YacG"/>
</dbReference>
<feature type="binding site" evidence="3">
    <location>
        <position position="36"/>
    </location>
    <ligand>
        <name>Zn(2+)</name>
        <dbReference type="ChEBI" id="CHEBI:29105"/>
    </ligand>
</feature>
<dbReference type="PANTHER" id="PTHR36150:SF1">
    <property type="entry name" value="DNA GYRASE INHIBITOR YACG"/>
    <property type="match status" value="1"/>
</dbReference>
<dbReference type="Proteomes" id="UP000193427">
    <property type="component" value="Chromosome"/>
</dbReference>
<reference evidence="5 6" key="1">
    <citation type="submission" date="2016-04" db="EMBL/GenBank/DDBJ databases">
        <title>Complete genome sequence of natural rubber-degrading, novel Gram-negative bacterium, Rhizobacter gummiphilus strain NS21.</title>
        <authorList>
            <person name="Tabata M."/>
            <person name="Kasai D."/>
            <person name="Fukuda M."/>
        </authorList>
    </citation>
    <scope>NUCLEOTIDE SEQUENCE [LARGE SCALE GENOMIC DNA]</scope>
    <source>
        <strain evidence="5 6">NS21</strain>
    </source>
</reference>
<keyword evidence="6" id="KW-1185">Reference proteome</keyword>
<dbReference type="STRING" id="946333.A4W93_24565"/>
<dbReference type="EMBL" id="CP015118">
    <property type="protein sequence ID" value="ARN22826.1"/>
    <property type="molecule type" value="Genomic_DNA"/>
</dbReference>
<keyword evidence="1 3" id="KW-0479">Metal-binding</keyword>
<name>A0A1W6LF27_9BURK</name>
<dbReference type="Pfam" id="PF03884">
    <property type="entry name" value="YacG"/>
    <property type="match status" value="1"/>
</dbReference>
<dbReference type="Gene3D" id="3.30.50.10">
    <property type="entry name" value="Erythroid Transcription Factor GATA-1, subunit A"/>
    <property type="match status" value="1"/>
</dbReference>
<protein>
    <recommendedName>
        <fullName evidence="3">DNA gyrase inhibitor YacG</fullName>
    </recommendedName>
</protein>
<evidence type="ECO:0000313" key="6">
    <source>
        <dbReference type="Proteomes" id="UP000193427"/>
    </source>
</evidence>
<evidence type="ECO:0000256" key="4">
    <source>
        <dbReference type="SAM" id="MobiDB-lite"/>
    </source>
</evidence>
<dbReference type="SUPFAM" id="SSF57716">
    <property type="entry name" value="Glucocorticoid receptor-like (DNA-binding domain)"/>
    <property type="match status" value="1"/>
</dbReference>
<dbReference type="GO" id="GO:0008657">
    <property type="term" value="F:DNA topoisomerase type II (double strand cut, ATP-hydrolyzing) inhibitor activity"/>
    <property type="evidence" value="ECO:0007669"/>
    <property type="project" value="UniProtKB-UniRule"/>
</dbReference>
<organism evidence="5 6">
    <name type="scientific">Piscinibacter gummiphilus</name>
    <dbReference type="NCBI Taxonomy" id="946333"/>
    <lineage>
        <taxon>Bacteria</taxon>
        <taxon>Pseudomonadati</taxon>
        <taxon>Pseudomonadota</taxon>
        <taxon>Betaproteobacteria</taxon>
        <taxon>Burkholderiales</taxon>
        <taxon>Sphaerotilaceae</taxon>
        <taxon>Piscinibacter</taxon>
    </lineage>
</organism>
<evidence type="ECO:0000256" key="3">
    <source>
        <dbReference type="HAMAP-Rule" id="MF_00649"/>
    </source>
</evidence>
<comment type="similarity">
    <text evidence="3">Belongs to the DNA gyrase inhibitor YacG family.</text>
</comment>
<proteinExistence type="inferred from homology"/>
<dbReference type="GO" id="GO:0008270">
    <property type="term" value="F:zinc ion binding"/>
    <property type="evidence" value="ECO:0007669"/>
    <property type="project" value="UniProtKB-UniRule"/>
</dbReference>
<dbReference type="GO" id="GO:0006355">
    <property type="term" value="P:regulation of DNA-templated transcription"/>
    <property type="evidence" value="ECO:0007669"/>
    <property type="project" value="InterPro"/>
</dbReference>
<dbReference type="AlphaFoldDB" id="A0A1W6LF27"/>
<accession>A0A1W6LF27</accession>
<feature type="binding site" evidence="3">
    <location>
        <position position="32"/>
    </location>
    <ligand>
        <name>Zn(2+)</name>
        <dbReference type="ChEBI" id="CHEBI:29105"/>
    </ligand>
</feature>
<dbReference type="InterPro" id="IPR013088">
    <property type="entry name" value="Znf_NHR/GATA"/>
</dbReference>
<keyword evidence="2 3" id="KW-0862">Zinc</keyword>
<sequence length="69" mass="7621">MTSPTGTRRLVKCPGCGGDSLYAPENPFRPFCSERCKNADFGAWATESYRIDAKPPAPEDEDPDAPHRH</sequence>